<feature type="transmembrane region" description="Helical" evidence="1">
    <location>
        <begin position="48"/>
        <end position="66"/>
    </location>
</feature>
<dbReference type="EMBL" id="CADCUZ010000168">
    <property type="protein sequence ID" value="CAA9439624.1"/>
    <property type="molecule type" value="Genomic_DNA"/>
</dbReference>
<reference evidence="2" key="1">
    <citation type="submission" date="2020-02" db="EMBL/GenBank/DDBJ databases">
        <authorList>
            <person name="Meier V. D."/>
        </authorList>
    </citation>
    <scope>NUCLEOTIDE SEQUENCE</scope>
    <source>
        <strain evidence="2">AVDCRST_MAG55</strain>
    </source>
</reference>
<keyword evidence="1" id="KW-1133">Transmembrane helix</keyword>
<gene>
    <name evidence="2" type="ORF">AVDCRST_MAG55-3313</name>
</gene>
<name>A0A6J4QC07_9ACTN</name>
<feature type="transmembrane region" description="Helical" evidence="1">
    <location>
        <begin position="72"/>
        <end position="89"/>
    </location>
</feature>
<keyword evidence="1" id="KW-0472">Membrane</keyword>
<dbReference type="AlphaFoldDB" id="A0A6J4QC07"/>
<evidence type="ECO:0000256" key="1">
    <source>
        <dbReference type="SAM" id="Phobius"/>
    </source>
</evidence>
<keyword evidence="1" id="KW-0812">Transmembrane</keyword>
<organism evidence="2">
    <name type="scientific">uncultured Rubrobacteraceae bacterium</name>
    <dbReference type="NCBI Taxonomy" id="349277"/>
    <lineage>
        <taxon>Bacteria</taxon>
        <taxon>Bacillati</taxon>
        <taxon>Actinomycetota</taxon>
        <taxon>Rubrobacteria</taxon>
        <taxon>Rubrobacterales</taxon>
        <taxon>Rubrobacteraceae</taxon>
        <taxon>environmental samples</taxon>
    </lineage>
</organism>
<sequence length="174" mass="18347">MDVRRIVGRIRMSPYGERRIGVTLDNLGGRDERRDVGRQEEGSNTGPYVLLALALAFAGFGISIGITSGVLVPVFVFMFPALVLLALGVSRLQQQGRVFISSGTGTERELLSAIRDNGGSISPAEAAMNTSLTVREADGMLSELAGGGHLAVESRGGALFYSLPGRPAAGLEDR</sequence>
<protein>
    <submittedName>
        <fullName evidence="2">Uncharacterized protein</fullName>
    </submittedName>
</protein>
<proteinExistence type="predicted"/>
<evidence type="ECO:0000313" key="2">
    <source>
        <dbReference type="EMBL" id="CAA9439624.1"/>
    </source>
</evidence>
<accession>A0A6J4QC07</accession>